<proteinExistence type="predicted"/>
<accession>Q9C8Q0</accession>
<evidence type="ECO:0000313" key="3">
    <source>
        <dbReference type="EMBL" id="AAG52113.1"/>
    </source>
</evidence>
<reference evidence="3" key="3">
    <citation type="submission" date="2001-01" db="EMBL/GenBank/DDBJ databases">
        <authorList>
            <person name="Town C.D."/>
            <person name="Kaul S."/>
        </authorList>
    </citation>
    <scope>NUCLEOTIDE SEQUENCE</scope>
</reference>
<evidence type="ECO:0000256" key="1">
    <source>
        <dbReference type="SAM" id="MobiDB-lite"/>
    </source>
</evidence>
<reference evidence="3" key="2">
    <citation type="submission" date="2000-02" db="EMBL/GenBank/DDBJ databases">
        <title>Arabidopsis thaliana chromosome 1 BAC F12A4 genomic sequence.</title>
        <authorList>
            <person name="Lin X."/>
            <person name="Kaul S."/>
            <person name="Town C.D."/>
            <person name="Benito M."/>
            <person name="Creasy T.H."/>
            <person name="Haas B.J."/>
            <person name="Wu D."/>
            <person name="Maiti R."/>
            <person name="Ronning C.M."/>
            <person name="Koo H."/>
            <person name="Fujii C.Y."/>
            <person name="Utterback T.R."/>
            <person name="Barnstead M.E."/>
            <person name="Bowman C.L."/>
            <person name="White O."/>
            <person name="Nierman W.C."/>
            <person name="Fraser C.M."/>
        </authorList>
    </citation>
    <scope>NUCLEOTIDE SEQUENCE</scope>
</reference>
<protein>
    <submittedName>
        <fullName evidence="3">Uncharacterized protein F12A4.15</fullName>
    </submittedName>
</protein>
<reference key="1">
    <citation type="journal article" date="2000" name="Nature">
        <title>Sequence and analysis of chromosome 1 of the plant Arabidopsis thaliana.</title>
        <authorList>
            <person name="Theologis A."/>
            <person name="Ecker J.R."/>
            <person name="Palm C.J."/>
            <person name="Federspiel N.A."/>
            <person name="Kaul S."/>
            <person name="White O."/>
            <person name="Alonso J."/>
            <person name="Altafi H."/>
            <person name="Araujo R."/>
            <person name="Bowman C.L."/>
            <person name="Brooks S.Y."/>
            <person name="Buehler E."/>
            <person name="Chan A."/>
            <person name="Chao Q."/>
            <person name="Chen H."/>
            <person name="Cheuk R.F."/>
            <person name="Chin C.W."/>
            <person name="Chung M.K."/>
            <person name="Conn L."/>
            <person name="Conway A.B."/>
            <person name="Conway A.R."/>
            <person name="Creasy T.H."/>
            <person name="Dewar K."/>
            <person name="Dunn P."/>
            <person name="Etgu P."/>
            <person name="Feldblyum T.V."/>
            <person name="Feng J."/>
            <person name="Fong B."/>
            <person name="Fujii C.Y."/>
            <person name="Gill J.E."/>
            <person name="Goldsmith A.D."/>
            <person name="Haas B."/>
            <person name="Hansen N.F."/>
            <person name="Hughes B."/>
            <person name="Huizar L."/>
            <person name="Hunter J.L."/>
            <person name="Jenkins J."/>
            <person name="Johnson-Hopson C."/>
            <person name="Khan S."/>
            <person name="Khaykin E."/>
            <person name="Kim C.J."/>
            <person name="Koo H.L."/>
            <person name="Kremenetskaia I."/>
            <person name="Kurtz D.B."/>
            <person name="Kwan A."/>
            <person name="Lam B."/>
            <person name="Langin-Hooper S."/>
            <person name="Lee A."/>
            <person name="Lee J.M."/>
            <person name="Lenz C.A."/>
            <person name="Li J.H."/>
            <person name="Li Y."/>
            <person name="Lin X."/>
            <person name="Liu S.X."/>
            <person name="Liu Z.A."/>
            <person name="Luros J.S."/>
            <person name="Maiti R."/>
            <person name="Marziali A."/>
            <person name="Militscher J."/>
            <person name="Miranda M."/>
            <person name="Nguyen M."/>
            <person name="Nierman W.C."/>
            <person name="Osborne B.I."/>
            <person name="Pai G."/>
            <person name="Peterson J."/>
            <person name="Pham P.K."/>
            <person name="Rizzo M."/>
            <person name="Rooney T."/>
            <person name="Rowley D."/>
            <person name="Sakano H."/>
            <person name="Salzberg S.L."/>
            <person name="Schwartz J.R."/>
            <person name="Shinn P."/>
            <person name="Southwick A.M."/>
            <person name="Sun H."/>
            <person name="Tallon L.J."/>
            <person name="Tambunga G."/>
            <person name="Toriumi M.J."/>
            <person name="Town C.D."/>
            <person name="Utterback T."/>
            <person name="Van Aken S."/>
            <person name="Vaysberg M."/>
            <person name="Vysotskaia V.S."/>
            <person name="Walker M."/>
            <person name="Wu D."/>
            <person name="Yu G."/>
            <person name="Fraser C.M."/>
            <person name="Venter J.C."/>
            <person name="Davis R.W."/>
        </authorList>
    </citation>
    <scope>NUCLEOTIDE SEQUENCE [LARGE SCALE GENOMIC DNA]</scope>
    <source>
        <strain>cv. Columbia</strain>
    </source>
</reference>
<dbReference type="InterPro" id="IPR025525">
    <property type="entry name" value="hAT-like_transposase_RNase-H"/>
</dbReference>
<dbReference type="PIR" id="H86475">
    <property type="entry name" value="H86475"/>
</dbReference>
<dbReference type="GO" id="GO:0003677">
    <property type="term" value="F:DNA binding"/>
    <property type="evidence" value="ECO:0007669"/>
    <property type="project" value="InterPro"/>
</dbReference>
<feature type="region of interest" description="Disordered" evidence="1">
    <location>
        <begin position="40"/>
        <end position="76"/>
    </location>
</feature>
<dbReference type="AlphaFoldDB" id="Q9C8Q0"/>
<sequence>MACSKYPTSNVYFTQIWRIELLLKKYAICDDDVVEQVAQEMHGTTEDTNEFNHGDTRKTTSSSRVEGSRSEKSSVP</sequence>
<evidence type="ECO:0000259" key="2">
    <source>
        <dbReference type="Pfam" id="PF14372"/>
    </source>
</evidence>
<name>Q9C8Q0_ARATH</name>
<feature type="compositionally biased region" description="Basic and acidic residues" evidence="1">
    <location>
        <begin position="66"/>
        <end position="76"/>
    </location>
</feature>
<organism evidence="3">
    <name type="scientific">Arabidopsis thaliana</name>
    <name type="common">Mouse-ear cress</name>
    <dbReference type="NCBI Taxonomy" id="3702"/>
    <lineage>
        <taxon>Eukaryota</taxon>
        <taxon>Viridiplantae</taxon>
        <taxon>Streptophyta</taxon>
        <taxon>Embryophyta</taxon>
        <taxon>Tracheophyta</taxon>
        <taxon>Spermatophyta</taxon>
        <taxon>Magnoliopsida</taxon>
        <taxon>eudicotyledons</taxon>
        <taxon>Gunneridae</taxon>
        <taxon>Pentapetalae</taxon>
        <taxon>rosids</taxon>
        <taxon>malvids</taxon>
        <taxon>Brassicales</taxon>
        <taxon>Brassicaceae</taxon>
        <taxon>Camelineae</taxon>
        <taxon>Arabidopsis</taxon>
    </lineage>
</organism>
<gene>
    <name evidence="3" type="primary">F12A4.15</name>
</gene>
<dbReference type="Pfam" id="PF14372">
    <property type="entry name" value="hAT-like_RNase-H"/>
    <property type="match status" value="1"/>
</dbReference>
<feature type="domain" description="hAT-like transposase RNase-H fold" evidence="2">
    <location>
        <begin position="4"/>
        <end position="44"/>
    </location>
</feature>
<dbReference type="EMBL" id="AC023064">
    <property type="protein sequence ID" value="AAG52113.1"/>
    <property type="molecule type" value="Genomic_DNA"/>
</dbReference>